<dbReference type="InterPro" id="IPR038338">
    <property type="entry name" value="PriC_sf"/>
</dbReference>
<proteinExistence type="predicted"/>
<dbReference type="RefSeq" id="WP_077312606.1">
    <property type="nucleotide sequence ID" value="NZ_AP024887.1"/>
</dbReference>
<organism evidence="1 2">
    <name type="scientific">Vibrio palustris</name>
    <dbReference type="NCBI Taxonomy" id="1918946"/>
    <lineage>
        <taxon>Bacteria</taxon>
        <taxon>Pseudomonadati</taxon>
        <taxon>Pseudomonadota</taxon>
        <taxon>Gammaproteobacteria</taxon>
        <taxon>Vibrionales</taxon>
        <taxon>Vibrionaceae</taxon>
        <taxon>Vibrio</taxon>
    </lineage>
</organism>
<dbReference type="AlphaFoldDB" id="A0A1R4B1U9"/>
<dbReference type="STRING" id="1918946.VPAL9027_00839"/>
<evidence type="ECO:0000313" key="2">
    <source>
        <dbReference type="Proteomes" id="UP000189475"/>
    </source>
</evidence>
<dbReference type="Gene3D" id="1.20.1270.340">
    <property type="match status" value="1"/>
</dbReference>
<dbReference type="OrthoDB" id="6402824at2"/>
<dbReference type="Proteomes" id="UP000189475">
    <property type="component" value="Unassembled WGS sequence"/>
</dbReference>
<evidence type="ECO:0000313" key="1">
    <source>
        <dbReference type="EMBL" id="SJL82898.1"/>
    </source>
</evidence>
<dbReference type="EMBL" id="FUFT01000002">
    <property type="protein sequence ID" value="SJL82898.1"/>
    <property type="molecule type" value="Genomic_DNA"/>
</dbReference>
<sequence>MKDLSQLSQVIDTLANQAAALDRQRGEHHQPLFDGLLFHCHAKLIAPCVEETRSTLDALNREQNAHRLTANRAEYLTERLVAQISAIQRELSTTKIRHSEPKHSSYFRKPINLLYQDLSRHQEWERRLAEMVRDKQYLLDNSGLTDKTAAQQALLAVEQRLKRCQTAKANLEKQITYRERNQ</sequence>
<reference evidence="1 2" key="1">
    <citation type="submission" date="2017-02" db="EMBL/GenBank/DDBJ databases">
        <authorList>
            <person name="Peterson S.W."/>
        </authorList>
    </citation>
    <scope>NUCLEOTIDE SEQUENCE [LARGE SCALE GENOMIC DNA]</scope>
    <source>
        <strain evidence="1 2">CECT 9027</strain>
    </source>
</reference>
<gene>
    <name evidence="1" type="primary">priC</name>
    <name evidence="1" type="ORF">VPAL9027_00839</name>
</gene>
<name>A0A1R4B1U9_9VIBR</name>
<dbReference type="Pfam" id="PF07445">
    <property type="entry name" value="PriC"/>
    <property type="match status" value="1"/>
</dbReference>
<accession>A0A1R4B1U9</accession>
<keyword evidence="2" id="KW-1185">Reference proteome</keyword>
<protein>
    <submittedName>
        <fullName evidence="1">Primosomal replication protein N</fullName>
    </submittedName>
</protein>
<dbReference type="InterPro" id="IPR010890">
    <property type="entry name" value="PriC"/>
</dbReference>